<dbReference type="NCBIfam" id="TIGR01297">
    <property type="entry name" value="CDF"/>
    <property type="match status" value="1"/>
</dbReference>
<dbReference type="AlphaFoldDB" id="A0A8J5F920"/>
<evidence type="ECO:0000256" key="5">
    <source>
        <dbReference type="ARBA" id="ARBA00022554"/>
    </source>
</evidence>
<dbReference type="InterPro" id="IPR002524">
    <property type="entry name" value="Cation_efflux"/>
</dbReference>
<keyword evidence="12" id="KW-1185">Reference proteome</keyword>
<evidence type="ECO:0000259" key="10">
    <source>
        <dbReference type="Pfam" id="PF16916"/>
    </source>
</evidence>
<gene>
    <name evidence="11" type="ORF">ZIOFF_059083</name>
</gene>
<dbReference type="InterPro" id="IPR036837">
    <property type="entry name" value="Cation_efflux_CTD_sf"/>
</dbReference>
<evidence type="ECO:0000256" key="4">
    <source>
        <dbReference type="ARBA" id="ARBA00022448"/>
    </source>
</evidence>
<dbReference type="GO" id="GO:0005774">
    <property type="term" value="C:vacuolar membrane"/>
    <property type="evidence" value="ECO:0007669"/>
    <property type="project" value="UniProtKB-SubCell"/>
</dbReference>
<comment type="caution">
    <text evidence="11">The sequence shown here is derived from an EMBL/GenBank/DDBJ whole genome shotgun (WGS) entry which is preliminary data.</text>
</comment>
<evidence type="ECO:0000313" key="12">
    <source>
        <dbReference type="Proteomes" id="UP000734854"/>
    </source>
</evidence>
<dbReference type="EMBL" id="JACMSC010000016">
    <property type="protein sequence ID" value="KAG6482452.1"/>
    <property type="molecule type" value="Genomic_DNA"/>
</dbReference>
<evidence type="ECO:0000313" key="11">
    <source>
        <dbReference type="EMBL" id="KAG6482452.1"/>
    </source>
</evidence>
<dbReference type="FunFam" id="3.30.70.1350:FF:000008">
    <property type="entry name" value="Metal tolerance protein C1"/>
    <property type="match status" value="1"/>
</dbReference>
<evidence type="ECO:0000256" key="1">
    <source>
        <dbReference type="ARBA" id="ARBA00003168"/>
    </source>
</evidence>
<protein>
    <recommendedName>
        <fullName evidence="13">Cation efflux protein cytoplasmic domain-containing protein</fullName>
    </recommendedName>
</protein>
<evidence type="ECO:0000256" key="7">
    <source>
        <dbReference type="ARBA" id="ARBA00022989"/>
    </source>
</evidence>
<accession>A0A8J5F920</accession>
<dbReference type="InterPro" id="IPR058533">
    <property type="entry name" value="Cation_efflux_TM"/>
</dbReference>
<feature type="domain" description="Cation efflux protein cytoplasmic" evidence="10">
    <location>
        <begin position="429"/>
        <end position="499"/>
    </location>
</feature>
<dbReference type="Proteomes" id="UP000734854">
    <property type="component" value="Unassembled WGS sequence"/>
</dbReference>
<name>A0A8J5F920_ZINOF</name>
<evidence type="ECO:0000256" key="6">
    <source>
        <dbReference type="ARBA" id="ARBA00022692"/>
    </source>
</evidence>
<keyword evidence="4" id="KW-0813">Transport</keyword>
<dbReference type="InterPro" id="IPR027469">
    <property type="entry name" value="Cation_efflux_TMD_sf"/>
</dbReference>
<feature type="domain" description="Cation efflux protein transmembrane" evidence="9">
    <location>
        <begin position="76"/>
        <end position="259"/>
    </location>
</feature>
<keyword evidence="5" id="KW-0926">Vacuole</keyword>
<sequence>MGFRWSNLATIRRSRRLYRHRFPRIDQPSEILSASSPSAVEKGNHLFTALRWHGAGHSHHHHHSDRKGSEGTFRLGLASDVALSVGKGLTGYLTGSTAIIADAAHSVSDIVLSGVAWWSYRAAMAPKDDDHPYGHGKFETLGALGISSMLLVTAGGIAWHSLDVLLGLLTSTPDMTSFSPNVDHHNHGRGGHYHGVDLDHPVLALSMTSISIFVKEGLYWVTKRAGEKEGSELLKANAWHHRSDAVSSIVALIGVGEIFLRLFLYRKCSLNLLALVKNELFCLLRGKWDIELSGTILGLPFLDPAAGLLVSGMILKVGFNTGYQRLQNITGIFIFKKPHCASRSKLCSEGQPTLKLHCGTPLPWNMLICAVVMSSAPHFHGTVMPNWDPYIDALCTLTPCQPNSILDSISHHSFMELVDAAVDQSVLVPIKQTITQVEGVKGCHRLRGRRAGSFLYLDVHIEVDPFCSVSAAHDIGESVRHQIHKNHSQVAEVFIHIDPSYSYCSILEERKNLKDLEGRDSNSLSRHQEAETIISDILSKQFSKQMSLEHITLHSLQGKILVQALVSMPAEMLISEAMDIAKRAEKEILAATSSINQVSIQLRLGRPISKHHEPVVTKKETEDPQRSNCPRSNVYQFSAEALFVERIDLEAFARGQRLDADTHEPREHTGRLKEFKLAIKFNYSAHIDLDMSNVTIPA</sequence>
<evidence type="ECO:0000256" key="2">
    <source>
        <dbReference type="ARBA" id="ARBA00004128"/>
    </source>
</evidence>
<comment type="subcellular location">
    <subcellularLocation>
        <location evidence="2">Vacuole membrane</location>
        <topology evidence="2">Multi-pass membrane protein</topology>
    </subcellularLocation>
</comment>
<evidence type="ECO:0000256" key="3">
    <source>
        <dbReference type="ARBA" id="ARBA00008873"/>
    </source>
</evidence>
<proteinExistence type="inferred from homology"/>
<dbReference type="GO" id="GO:0008324">
    <property type="term" value="F:monoatomic cation transmembrane transporter activity"/>
    <property type="evidence" value="ECO:0007669"/>
    <property type="project" value="InterPro"/>
</dbReference>
<dbReference type="Gene3D" id="1.20.1510.10">
    <property type="entry name" value="Cation efflux protein transmembrane domain"/>
    <property type="match status" value="1"/>
</dbReference>
<dbReference type="PANTHER" id="PTHR43840">
    <property type="entry name" value="MITOCHONDRIAL METAL TRANSPORTER 1-RELATED"/>
    <property type="match status" value="1"/>
</dbReference>
<dbReference type="InterPro" id="IPR027470">
    <property type="entry name" value="Cation_efflux_CTD"/>
</dbReference>
<dbReference type="PANTHER" id="PTHR43840:SF15">
    <property type="entry name" value="MITOCHONDRIAL METAL TRANSPORTER 1-RELATED"/>
    <property type="match status" value="1"/>
</dbReference>
<dbReference type="InterPro" id="IPR050291">
    <property type="entry name" value="CDF_Transporter"/>
</dbReference>
<dbReference type="FunFam" id="1.20.1510.10:FF:000023">
    <property type="entry name" value="Metal tolerance protein C1"/>
    <property type="match status" value="1"/>
</dbReference>
<dbReference type="Gene3D" id="3.30.70.1350">
    <property type="entry name" value="Cation efflux protein, cytoplasmic domain"/>
    <property type="match status" value="2"/>
</dbReference>
<dbReference type="Pfam" id="PF16916">
    <property type="entry name" value="ZT_dimer"/>
    <property type="match status" value="1"/>
</dbReference>
<comment type="similarity">
    <text evidence="3">Belongs to the cation diffusion facilitator (CDF) transporter (TC 2.A.4) family. SLC30A subfamily.</text>
</comment>
<keyword evidence="6" id="KW-0812">Transmembrane</keyword>
<keyword evidence="7" id="KW-1133">Transmembrane helix</keyword>
<reference evidence="11 12" key="1">
    <citation type="submission" date="2020-08" db="EMBL/GenBank/DDBJ databases">
        <title>Plant Genome Project.</title>
        <authorList>
            <person name="Zhang R.-G."/>
        </authorList>
    </citation>
    <scope>NUCLEOTIDE SEQUENCE [LARGE SCALE GENOMIC DNA]</scope>
    <source>
        <tissue evidence="11">Rhizome</tissue>
    </source>
</reference>
<dbReference type="SUPFAM" id="SSF161111">
    <property type="entry name" value="Cation efflux protein transmembrane domain-like"/>
    <property type="match status" value="1"/>
</dbReference>
<evidence type="ECO:0000256" key="8">
    <source>
        <dbReference type="ARBA" id="ARBA00023136"/>
    </source>
</evidence>
<dbReference type="Pfam" id="PF01545">
    <property type="entry name" value="Cation_efflux"/>
    <property type="match status" value="1"/>
</dbReference>
<organism evidence="11 12">
    <name type="scientific">Zingiber officinale</name>
    <name type="common">Ginger</name>
    <name type="synonym">Amomum zingiber</name>
    <dbReference type="NCBI Taxonomy" id="94328"/>
    <lineage>
        <taxon>Eukaryota</taxon>
        <taxon>Viridiplantae</taxon>
        <taxon>Streptophyta</taxon>
        <taxon>Embryophyta</taxon>
        <taxon>Tracheophyta</taxon>
        <taxon>Spermatophyta</taxon>
        <taxon>Magnoliopsida</taxon>
        <taxon>Liliopsida</taxon>
        <taxon>Zingiberales</taxon>
        <taxon>Zingiberaceae</taxon>
        <taxon>Zingiber</taxon>
    </lineage>
</organism>
<keyword evidence="8" id="KW-0472">Membrane</keyword>
<comment type="function">
    <text evidence="1">Involved in sequestration of excess metal in the cytoplasm into vacuoles to maintain metal homeostasis.</text>
</comment>
<dbReference type="SUPFAM" id="SSF160240">
    <property type="entry name" value="Cation efflux protein cytoplasmic domain-like"/>
    <property type="match status" value="1"/>
</dbReference>
<evidence type="ECO:0000259" key="9">
    <source>
        <dbReference type="Pfam" id="PF01545"/>
    </source>
</evidence>
<evidence type="ECO:0008006" key="13">
    <source>
        <dbReference type="Google" id="ProtNLM"/>
    </source>
</evidence>